<organism evidence="3 4">
    <name type="scientific">Hufsiella ginkgonis</name>
    <dbReference type="NCBI Taxonomy" id="2695274"/>
    <lineage>
        <taxon>Bacteria</taxon>
        <taxon>Pseudomonadati</taxon>
        <taxon>Bacteroidota</taxon>
        <taxon>Sphingobacteriia</taxon>
        <taxon>Sphingobacteriales</taxon>
        <taxon>Sphingobacteriaceae</taxon>
        <taxon>Hufsiella</taxon>
    </lineage>
</organism>
<reference evidence="3 4" key="1">
    <citation type="submission" date="2019-11" db="EMBL/GenBank/DDBJ databases">
        <title>Pedobacter sp. HMF7056 Genome sequencing and assembly.</title>
        <authorList>
            <person name="Kang H."/>
            <person name="Kim H."/>
            <person name="Joh K."/>
        </authorList>
    </citation>
    <scope>NUCLEOTIDE SEQUENCE [LARGE SCALE GENOMIC DNA]</scope>
    <source>
        <strain evidence="3 4">HMF7056</strain>
    </source>
</reference>
<evidence type="ECO:0000259" key="2">
    <source>
        <dbReference type="Pfam" id="PF01205"/>
    </source>
</evidence>
<comment type="caution">
    <text evidence="3">The sequence shown here is derived from an EMBL/GenBank/DDBJ whole genome shotgun (WGS) entry which is preliminary data.</text>
</comment>
<dbReference type="InterPro" id="IPR020569">
    <property type="entry name" value="UPF0029_Impact_CS"/>
</dbReference>
<dbReference type="InterPro" id="IPR035647">
    <property type="entry name" value="EFG_III/V"/>
</dbReference>
<dbReference type="Gene3D" id="3.30.70.240">
    <property type="match status" value="1"/>
</dbReference>
<evidence type="ECO:0000256" key="1">
    <source>
        <dbReference type="ARBA" id="ARBA00007665"/>
    </source>
</evidence>
<dbReference type="Proteomes" id="UP000451233">
    <property type="component" value="Unassembled WGS sequence"/>
</dbReference>
<evidence type="ECO:0000313" key="3">
    <source>
        <dbReference type="EMBL" id="MXV15500.1"/>
    </source>
</evidence>
<feature type="domain" description="Impact N-terminal" evidence="2">
    <location>
        <begin position="22"/>
        <end position="127"/>
    </location>
</feature>
<dbReference type="Gene3D" id="3.30.230.30">
    <property type="entry name" value="Impact, N-terminal domain"/>
    <property type="match status" value="1"/>
</dbReference>
<dbReference type="PANTHER" id="PTHR16301:SF20">
    <property type="entry name" value="IMPACT FAMILY MEMBER YIGZ"/>
    <property type="match status" value="1"/>
</dbReference>
<dbReference type="GO" id="GO:0005737">
    <property type="term" value="C:cytoplasm"/>
    <property type="evidence" value="ECO:0007669"/>
    <property type="project" value="TreeGrafter"/>
</dbReference>
<name>A0A7K1XWZ2_9SPHI</name>
<dbReference type="InterPro" id="IPR001498">
    <property type="entry name" value="Impact_N"/>
</dbReference>
<dbReference type="PROSITE" id="PS00910">
    <property type="entry name" value="UPF0029"/>
    <property type="match status" value="1"/>
</dbReference>
<evidence type="ECO:0000313" key="4">
    <source>
        <dbReference type="Proteomes" id="UP000451233"/>
    </source>
</evidence>
<dbReference type="InterPro" id="IPR023582">
    <property type="entry name" value="Impact"/>
</dbReference>
<sequence>MVLFSDTYKTIAAPSEAAFTDRGSRFIAFAYPVTAEEQAKPLLDALRKQHPRAVHFCRAMRLTPDRSVFRISDDGEPAGSAGRPILNTLLSADVTNIFVVVVRYFGGTLLGVPGLINAYKTVTVQALASADIVERTISDIYRIEFGYAVMNDVMKLIKQHDLPVIHQQFDNRCLLEIAIAKGNVNRMIDMVGDISGVKSTYLGTI</sequence>
<gene>
    <name evidence="3" type="ORF">GS398_09310</name>
</gene>
<dbReference type="Pfam" id="PF01205">
    <property type="entry name" value="Impact_N"/>
    <property type="match status" value="1"/>
</dbReference>
<dbReference type="InterPro" id="IPR020568">
    <property type="entry name" value="Ribosomal_Su5_D2-typ_SF"/>
</dbReference>
<proteinExistence type="inferred from homology"/>
<dbReference type="AlphaFoldDB" id="A0A7K1XWZ2"/>
<dbReference type="GO" id="GO:0006446">
    <property type="term" value="P:regulation of translational initiation"/>
    <property type="evidence" value="ECO:0007669"/>
    <property type="project" value="TreeGrafter"/>
</dbReference>
<comment type="similarity">
    <text evidence="1">Belongs to the IMPACT family.</text>
</comment>
<keyword evidence="4" id="KW-1185">Reference proteome</keyword>
<protein>
    <submittedName>
        <fullName evidence="3">YigZ family protein</fullName>
    </submittedName>
</protein>
<dbReference type="SUPFAM" id="SSF54980">
    <property type="entry name" value="EF-G C-terminal domain-like"/>
    <property type="match status" value="1"/>
</dbReference>
<accession>A0A7K1XWZ2</accession>
<dbReference type="PANTHER" id="PTHR16301">
    <property type="entry name" value="IMPACT-RELATED"/>
    <property type="match status" value="1"/>
</dbReference>
<dbReference type="EMBL" id="WVHS01000002">
    <property type="protein sequence ID" value="MXV15500.1"/>
    <property type="molecule type" value="Genomic_DNA"/>
</dbReference>
<dbReference type="SUPFAM" id="SSF54211">
    <property type="entry name" value="Ribosomal protein S5 domain 2-like"/>
    <property type="match status" value="1"/>
</dbReference>
<dbReference type="InterPro" id="IPR036956">
    <property type="entry name" value="Impact_N_sf"/>
</dbReference>